<reference evidence="1" key="1">
    <citation type="journal article" date="2021" name="Proc. Natl. Acad. Sci. U.S.A.">
        <title>A Catalog of Tens of Thousands of Viruses from Human Metagenomes Reveals Hidden Associations with Chronic Diseases.</title>
        <authorList>
            <person name="Tisza M.J."/>
            <person name="Buck C.B."/>
        </authorList>
    </citation>
    <scope>NUCLEOTIDE SEQUENCE</scope>
    <source>
        <strain evidence="1">CtKm44</strain>
    </source>
</reference>
<dbReference type="EMBL" id="BK014735">
    <property type="protein sequence ID" value="DAD73345.1"/>
    <property type="molecule type" value="Genomic_DNA"/>
</dbReference>
<evidence type="ECO:0000313" key="1">
    <source>
        <dbReference type="EMBL" id="DAD73345.1"/>
    </source>
</evidence>
<organism evidence="1">
    <name type="scientific">Siphoviridae sp. ctKm44</name>
    <dbReference type="NCBI Taxonomy" id="2826245"/>
    <lineage>
        <taxon>Viruses</taxon>
        <taxon>Duplodnaviria</taxon>
        <taxon>Heunggongvirae</taxon>
        <taxon>Uroviricota</taxon>
        <taxon>Caudoviricetes</taxon>
    </lineage>
</organism>
<accession>A0A8S5LTI0</accession>
<name>A0A8S5LTI0_9CAUD</name>
<protein>
    <submittedName>
        <fullName evidence="1">Tail completion protein</fullName>
    </submittedName>
</protein>
<proteinExistence type="predicted"/>
<sequence>MSKRMLIRDVLMKAIQKSNEDYKLFYNPVSNTNLTYPCILYKRSAVRQRHADNIRYHTHESYEITVIDKRVESPVIDILLDSQYCVYENEFIVDNMHHTILKINTGGLANG</sequence>